<keyword evidence="5" id="KW-1185">Reference proteome</keyword>
<sequence length="324" mass="36700">MSGELDWRTLHKLNEIFATSTCAVLNIAVLTLIMTEHNLALRAYRKLIILNAITELLATALMSVCLPVLQFLDGYFIVISNGPFRTLPQDLHFILVASWALGVGMSFITVPLDFVYRYYVICQQVSVKTSQILAWTLVAYLLAVWDAYWLTAGTADKIGLQDQLLNDEMWMENGTKVTFIASSIANKSYIVFSVSGTVIMSSEYIIIIFTSKRVFSKLKEQRHLMSARTLEMQRGMNRMLYAQAILPVFTGFVPLSLMWTTTALRLNYPQIGFITSTFLSWLPAVSPICTIYCIGIFKRRVIRLFRRKGNPQKESTSRGLKSVS</sequence>
<dbReference type="EMBL" id="CAJFDI010000003">
    <property type="protein sequence ID" value="CAD5219481.1"/>
    <property type="molecule type" value="Genomic_DNA"/>
</dbReference>
<evidence type="ECO:0000313" key="3">
    <source>
        <dbReference type="EMBL" id="CAG9104804.1"/>
    </source>
</evidence>
<feature type="transmembrane region" description="Helical" evidence="1">
    <location>
        <begin position="240"/>
        <end position="259"/>
    </location>
</feature>
<dbReference type="Proteomes" id="UP000095284">
    <property type="component" value="Unplaced"/>
</dbReference>
<dbReference type="PANTHER" id="PTHR22943:SF248">
    <property type="entry name" value="SEVEN TM RECEPTOR"/>
    <property type="match status" value="1"/>
</dbReference>
<proteinExistence type="predicted"/>
<evidence type="ECO:0000313" key="6">
    <source>
        <dbReference type="WBParaSite" id="BXY_0301300.1"/>
    </source>
</evidence>
<name>A0A1I7RQL9_BURXY</name>
<reference evidence="3" key="2">
    <citation type="submission" date="2020-08" db="EMBL/GenBank/DDBJ databases">
        <authorList>
            <person name="Kikuchi T."/>
        </authorList>
    </citation>
    <scope>NUCLEOTIDE SEQUENCE</scope>
    <source>
        <strain evidence="2">Ka4C1</strain>
    </source>
</reference>
<dbReference type="Proteomes" id="UP000582659">
    <property type="component" value="Unassembled WGS sequence"/>
</dbReference>
<feature type="transmembrane region" description="Helical" evidence="1">
    <location>
        <begin position="16"/>
        <end position="35"/>
    </location>
</feature>
<organism evidence="4 6">
    <name type="scientific">Bursaphelenchus xylophilus</name>
    <name type="common">Pinewood nematode worm</name>
    <name type="synonym">Aphelenchoides xylophilus</name>
    <dbReference type="NCBI Taxonomy" id="6326"/>
    <lineage>
        <taxon>Eukaryota</taxon>
        <taxon>Metazoa</taxon>
        <taxon>Ecdysozoa</taxon>
        <taxon>Nematoda</taxon>
        <taxon>Chromadorea</taxon>
        <taxon>Rhabditida</taxon>
        <taxon>Tylenchina</taxon>
        <taxon>Tylenchomorpha</taxon>
        <taxon>Aphelenchoidea</taxon>
        <taxon>Aphelenchoididae</taxon>
        <taxon>Bursaphelenchus</taxon>
    </lineage>
</organism>
<feature type="transmembrane region" description="Helical" evidence="1">
    <location>
        <begin position="271"/>
        <end position="297"/>
    </location>
</feature>
<dbReference type="WBParaSite" id="BXY_0301300.1">
    <property type="protein sequence ID" value="BXY_0301300.1"/>
    <property type="gene ID" value="BXY_0301300"/>
</dbReference>
<evidence type="ECO:0000313" key="4">
    <source>
        <dbReference type="Proteomes" id="UP000095284"/>
    </source>
</evidence>
<accession>A0A1I7RQL9</accession>
<dbReference type="PANTHER" id="PTHR22943">
    <property type="entry name" value="7-TRANSMEMBRANE DOMAIN RECEPTOR C.ELEGANS"/>
    <property type="match status" value="1"/>
</dbReference>
<dbReference type="Proteomes" id="UP000659654">
    <property type="component" value="Unassembled WGS sequence"/>
</dbReference>
<dbReference type="Pfam" id="PF10326">
    <property type="entry name" value="7TM_GPCR_Str"/>
    <property type="match status" value="1"/>
</dbReference>
<keyword evidence="1" id="KW-0812">Transmembrane</keyword>
<reference evidence="6" key="1">
    <citation type="submission" date="2016-11" db="UniProtKB">
        <authorList>
            <consortium name="WormBaseParasite"/>
        </authorList>
    </citation>
    <scope>IDENTIFICATION</scope>
</reference>
<feature type="transmembrane region" description="Helical" evidence="1">
    <location>
        <begin position="47"/>
        <end position="72"/>
    </location>
</feature>
<dbReference type="EMBL" id="CAJFCV020000003">
    <property type="protein sequence ID" value="CAG9104804.1"/>
    <property type="molecule type" value="Genomic_DNA"/>
</dbReference>
<feature type="transmembrane region" description="Helical" evidence="1">
    <location>
        <begin position="92"/>
        <end position="120"/>
    </location>
</feature>
<dbReference type="SUPFAM" id="SSF81321">
    <property type="entry name" value="Family A G protein-coupled receptor-like"/>
    <property type="match status" value="1"/>
</dbReference>
<keyword evidence="1" id="KW-0472">Membrane</keyword>
<feature type="transmembrane region" description="Helical" evidence="1">
    <location>
        <begin position="132"/>
        <end position="150"/>
    </location>
</feature>
<gene>
    <name evidence="2" type="ORF">BXYJ_LOCUS5700</name>
</gene>
<dbReference type="InterPro" id="IPR019428">
    <property type="entry name" value="7TM_GPCR_serpentine_rcpt_Str"/>
</dbReference>
<keyword evidence="1" id="KW-1133">Transmembrane helix</keyword>
<dbReference type="eggNOG" id="ENOG502T0B9">
    <property type="taxonomic scope" value="Eukaryota"/>
</dbReference>
<dbReference type="AlphaFoldDB" id="A0A1I7RQL9"/>
<evidence type="ECO:0000313" key="2">
    <source>
        <dbReference type="EMBL" id="CAD5219481.1"/>
    </source>
</evidence>
<evidence type="ECO:0000256" key="1">
    <source>
        <dbReference type="SAM" id="Phobius"/>
    </source>
</evidence>
<feature type="transmembrane region" description="Helical" evidence="1">
    <location>
        <begin position="189"/>
        <end position="209"/>
    </location>
</feature>
<dbReference type="OrthoDB" id="5775195at2759"/>
<protein>
    <submittedName>
        <fullName evidence="2">(pine wood nematode) hypothetical protein</fullName>
    </submittedName>
</protein>
<evidence type="ECO:0000313" key="5">
    <source>
        <dbReference type="Proteomes" id="UP000659654"/>
    </source>
</evidence>